<dbReference type="Pfam" id="PF18721">
    <property type="entry name" value="CxC6"/>
    <property type="match status" value="1"/>
</dbReference>
<feature type="compositionally biased region" description="Acidic residues" evidence="1">
    <location>
        <begin position="640"/>
        <end position="651"/>
    </location>
</feature>
<dbReference type="InParanoid" id="D8PXV9"/>
<feature type="compositionally biased region" description="Low complexity" evidence="1">
    <location>
        <begin position="708"/>
        <end position="721"/>
    </location>
</feature>
<dbReference type="eggNOG" id="ENOG502S1HF">
    <property type="taxonomic scope" value="Eukaryota"/>
</dbReference>
<evidence type="ECO:0000313" key="5">
    <source>
        <dbReference type="Proteomes" id="UP000007431"/>
    </source>
</evidence>
<feature type="compositionally biased region" description="Basic and acidic residues" evidence="1">
    <location>
        <begin position="1064"/>
        <end position="1084"/>
    </location>
</feature>
<dbReference type="InterPro" id="IPR040898">
    <property type="entry name" value="CxC6"/>
</dbReference>
<feature type="region of interest" description="Disordered" evidence="1">
    <location>
        <begin position="1060"/>
        <end position="1119"/>
    </location>
</feature>
<dbReference type="GeneID" id="9586610"/>
<protein>
    <submittedName>
        <fullName evidence="4">Uncharacterized protein</fullName>
    </submittedName>
</protein>
<gene>
    <name evidence="4" type="ORF">SCHCODRAFT_233707</name>
</gene>
<feature type="domain" description="CxC5 like cysteine cluster associated with KDZ" evidence="2">
    <location>
        <begin position="1207"/>
        <end position="1321"/>
    </location>
</feature>
<evidence type="ECO:0000259" key="2">
    <source>
        <dbReference type="Pfam" id="PF18718"/>
    </source>
</evidence>
<name>D8PXV9_SCHCM</name>
<dbReference type="Proteomes" id="UP000007431">
    <property type="component" value="Unassembled WGS sequence"/>
</dbReference>
<accession>D8PXV9</accession>
<feature type="domain" description="CxC6 like cysteine cluster associated with KDZ" evidence="3">
    <location>
        <begin position="1395"/>
        <end position="1460"/>
    </location>
</feature>
<dbReference type="EMBL" id="GL377304">
    <property type="protein sequence ID" value="EFI99145.1"/>
    <property type="molecule type" value="Genomic_DNA"/>
</dbReference>
<dbReference type="PANTHER" id="PTHR48125:SF10">
    <property type="entry name" value="OS12G0136300 PROTEIN"/>
    <property type="match status" value="1"/>
</dbReference>
<organism evidence="5">
    <name type="scientific">Schizophyllum commune (strain H4-8 / FGSC 9210)</name>
    <name type="common">Split gill fungus</name>
    <dbReference type="NCBI Taxonomy" id="578458"/>
    <lineage>
        <taxon>Eukaryota</taxon>
        <taxon>Fungi</taxon>
        <taxon>Dikarya</taxon>
        <taxon>Basidiomycota</taxon>
        <taxon>Agaricomycotina</taxon>
        <taxon>Agaricomycetes</taxon>
        <taxon>Agaricomycetidae</taxon>
        <taxon>Agaricales</taxon>
        <taxon>Schizophyllaceae</taxon>
        <taxon>Schizophyllum</taxon>
    </lineage>
</organism>
<dbReference type="HOGENOM" id="CLU_240326_0_0_1"/>
<feature type="compositionally biased region" description="Basic and acidic residues" evidence="1">
    <location>
        <begin position="722"/>
        <end position="732"/>
    </location>
</feature>
<reference evidence="4 5" key="1">
    <citation type="journal article" date="2010" name="Nat. Biotechnol.">
        <title>Genome sequence of the model mushroom Schizophyllum commune.</title>
        <authorList>
            <person name="Ohm R.A."/>
            <person name="de Jong J.F."/>
            <person name="Lugones L.G."/>
            <person name="Aerts A."/>
            <person name="Kothe E."/>
            <person name="Stajich J.E."/>
            <person name="de Vries R.P."/>
            <person name="Record E."/>
            <person name="Levasseur A."/>
            <person name="Baker S.E."/>
            <person name="Bartholomew K.A."/>
            <person name="Coutinho P.M."/>
            <person name="Erdmann S."/>
            <person name="Fowler T.J."/>
            <person name="Gathman A.C."/>
            <person name="Lombard V."/>
            <person name="Henrissat B."/>
            <person name="Knabe N."/>
            <person name="Kuees U."/>
            <person name="Lilly W.W."/>
            <person name="Lindquist E."/>
            <person name="Lucas S."/>
            <person name="Magnuson J.K."/>
            <person name="Piumi F."/>
            <person name="Raudaskoski M."/>
            <person name="Salamov A."/>
            <person name="Schmutz J."/>
            <person name="Schwarze F.W.M.R."/>
            <person name="vanKuyk P.A."/>
            <person name="Horton J.S."/>
            <person name="Grigoriev I.V."/>
            <person name="Woesten H.A.B."/>
        </authorList>
    </citation>
    <scope>NUCLEOTIDE SEQUENCE [LARGE SCALE GENOMIC DNA]</scope>
    <source>
        <strain evidence="5">H4-8 / FGSC 9210</strain>
    </source>
</reference>
<dbReference type="RefSeq" id="XP_003034048.1">
    <property type="nucleotide sequence ID" value="XM_003034002.1"/>
</dbReference>
<dbReference type="OrthoDB" id="3055037at2759"/>
<feature type="region of interest" description="Disordered" evidence="1">
    <location>
        <begin position="364"/>
        <end position="385"/>
    </location>
</feature>
<evidence type="ECO:0000256" key="1">
    <source>
        <dbReference type="SAM" id="MobiDB-lite"/>
    </source>
</evidence>
<dbReference type="Pfam" id="PF18718">
    <property type="entry name" value="CxC5"/>
    <property type="match status" value="1"/>
</dbReference>
<dbReference type="InterPro" id="IPR041539">
    <property type="entry name" value="CxC5"/>
</dbReference>
<dbReference type="STRING" id="578458.D8PXV9"/>
<evidence type="ECO:0000313" key="4">
    <source>
        <dbReference type="EMBL" id="EFI99145.1"/>
    </source>
</evidence>
<sequence length="1719" mass="191537">MSPPSNVNPRVYRFSTERLAADAGLRTPPRLSYGLPIVLPEDTRVRSHRVVVFAGRQYIEWSPNHDSVSYNPGIRSLSDPLTWPLPSSQRTLRHVDGALGRFDYSRFPQFGERDIWSAAMLTASEDDAAPIVELLPVFQTWSCEASADHGQFSPAVLNELRTRRALFEQRTAAATQQLETAQYSRIVQKLRTTRPRYANTPSIDDLERCSTFEDAVDLGMTYSRVSLALEAYAAMGSEAAADTHACDTMIASCPVARKNENRQGRWLHGLTQEIAAYLLRNQYPAYLVHPSAFVDFVEGVDVNWLGMNARQADWSAEWMSFTERLSIATTAPDTISNTFTPIIEHTWLMDNADPASYGWALPGEELTPRRTPSNAPMPEDLPGGRRNRAAAVNATAPHMEASDVAGPSQLPAEMPPPGYSTVPQGQAADMSEDEEGVRYEQPPSDVQPVGQTFVTIDPHRVDHIQPPAVQALAKKGPFQTNGLMRYVLMEVNIRGQTRLVARHVGSKRSAAKTGYPFEDRENRRAIVFPHPPHLNWPGVVDGERFGFPAPNVLYYGLAGNSGRAHVRSPSRWMYPMEGSGVRRVHVREGTTPPRPGPEQLPPRSAVSRNIFAMSPLDARASDYWNEQYANPEEFNGPSVIDEDTDAEDEEPLPLYPGGSATQAGDHAMDTSDDFPSGAPSVGPAAPTSAPTPLSPPRSTTNTDPLPSPSRARAGPAPSPSGSRDKGKGREDAMDTTPDGAQTGRSSMVPADSPYIVRGRYSADFVQRNGRALKGGSALMGYSPRGDAPALGSPLLPHTMVVRGLHRWVSAADLEYAIRALMDAVGERGLGLLRALSAGTGEPDRTGQRPTFDVYFTFDTVRDAFLAMEYAGYPWVFPTTGGRRNIKSNSRFYAFHLYLVGEEDVAVASSSDDVLRYPWFTLYRESTDFAREWDRQALTAQPSYRPPTPRYRAPRPQPPTSAARGATPPPPSSYPSTEPGTSSSSSSSVSASSTLSQLETRIDFVSRTVTISLSELPRLSQMGVDVSGVEVRLDMSEGTATLPLDTMVRILMPRAPWLASSPRKSLADRLTDPSEPGRDGEAATERRKRRRRRGYTPPSTLPGPSRRRSPSPPPPLAALSVPSSRLWTWKQATTFVDLCRRLSVQTLGGPHDLPPNAISFLAAVLDEDEETVRQCWAAICDILPELDTADLDEQDMLFRVHGPDFMVAAETLNPPYITCQSDECHGKRLIAKHGPVRVRIFTLRRGVLPAFEQACDTLYHHNYSVHRPGDPRSQRLYYGGIPKWISAQKTVVFERDLILHFEAQMVHQRASADGIAETYNAALGGCQAINRTTLEETLQGPHVYYAFFLHALLRDKNRQGEILSLPHAGNQADRLTQALYDRNVRFQGTGYVRVVVCDGVVMGHPCCSYGDVCRNPLENPRKRFCVEHRHKETLCFMARCSLPRRPSHLSCELTEHKAEEEKVVRDTKHSLENLRRRGLHSAASRVMGGEVIDSTPEELPEVRRDRRRREEFITRRRWTKYEFVTIFPCGVIASRATMFRAEAETGVEVPFPPFHTMILLTLSFQQILRGTFPPKYPGGKPSYIFYDRNCKLRRFLENKGDTYFLGDVGLVVDVFHLQHAHSRSDNYCGLHCNPANYPELISDEGDAWRFNSEVCEINFMWYGSYAAIVRDMSSYRYNFYLDEMVMLHNEKVVEKLTREGQRPHIIPEDALRHIAVPASD</sequence>
<dbReference type="PANTHER" id="PTHR48125">
    <property type="entry name" value="LP07818P1"/>
    <property type="match status" value="1"/>
</dbReference>
<proteinExistence type="predicted"/>
<feature type="region of interest" description="Disordered" evidence="1">
    <location>
        <begin position="629"/>
        <end position="752"/>
    </location>
</feature>
<feature type="compositionally biased region" description="Low complexity" evidence="1">
    <location>
        <begin position="973"/>
        <end position="988"/>
    </location>
</feature>
<feature type="compositionally biased region" description="Low complexity" evidence="1">
    <location>
        <begin position="675"/>
        <end position="700"/>
    </location>
</feature>
<keyword evidence="5" id="KW-1185">Reference proteome</keyword>
<dbReference type="VEuPathDB" id="FungiDB:SCHCODRAFT_02597868"/>
<feature type="region of interest" description="Disordered" evidence="1">
    <location>
        <begin position="939"/>
        <end position="988"/>
    </location>
</feature>
<feature type="compositionally biased region" description="Pro residues" evidence="1">
    <location>
        <begin position="943"/>
        <end position="958"/>
    </location>
</feature>
<evidence type="ECO:0000259" key="3">
    <source>
        <dbReference type="Pfam" id="PF18721"/>
    </source>
</evidence>
<dbReference type="KEGG" id="scm:SCHCO_02597868"/>